<name>A0ABD0JNR1_9CAEN</name>
<gene>
    <name evidence="3" type="ORF">BaRGS_00032351</name>
</gene>
<dbReference type="InterPro" id="IPR045902">
    <property type="entry name" value="SANBR-like"/>
</dbReference>
<dbReference type="InterPro" id="IPR011333">
    <property type="entry name" value="SKP1/BTB/POZ_sf"/>
</dbReference>
<sequence>MTSVEHSSRIGVTLDLILKTLIASPDFNSLSTKNWEAISRLIPGTTPTQCARRYDELLTISGIAPPQMAKGVAGLAAGICSPPETDSLSRQSVSSAESSKRKDTKDGQDQAASNGGPGGGDSGEQGPMMVIHVCDEAKNLKKDFYCPRDLLVAEMKYFAEYLSTDMQRCEEVDISVHCDVQIFDWLIKYVKRGTKEVVEAPRLEANNVVSILISSDFLKMDNLVRECVGYCHKNMTAIVSTNCNMNCINDRLITRITDLFTHNEADDIKDRKDKFKSKLFAKKLEKLFLPDFTSPDSPESAASLFRCSVCRRLLTANLEKKVRCMPSRMTVDFHGKLAYSHVKDSSFDINNYLVELKSQLKTWRDVYWRIWGTINMLTCSRCGDTFPLTEFGHCRYHPEQPRYENSEPGSLMSCVGTYPCCHLRTIRYDPLQLNKGCRVKDHIVSLAEGPSGGGDHEPSKSQLHRVYDDLLARRESICVPFQRLSDLSELGADVYGNEVYASPCHSAVSVVPSLSLAGQDDKFEHGRPVPRLQALTVEREVSGEDDEFGASDDEIGDDESQQMAGKRMKGSRKSRVTIDPQAILLHAPVFEQTKKSMWDAGRSMRYNQDAQRQEDQRRVKEIRIYLTKLRLNQERVDKPKKEYAGGIYSKLEAQWKAAQAPQVSKQLGPSQFRSICVGTRMGVVGRMLSLRRLEKIFENRLQSLHLILFKTGIQSRD</sequence>
<feature type="compositionally biased region" description="Acidic residues" evidence="1">
    <location>
        <begin position="543"/>
        <end position="560"/>
    </location>
</feature>
<feature type="domain" description="SANT and BTB" evidence="2">
    <location>
        <begin position="129"/>
        <end position="228"/>
    </location>
</feature>
<dbReference type="Pfam" id="PF11822">
    <property type="entry name" value="BTB_SANBR"/>
    <property type="match status" value="1"/>
</dbReference>
<dbReference type="Proteomes" id="UP001519460">
    <property type="component" value="Unassembled WGS sequence"/>
</dbReference>
<dbReference type="CDD" id="cd00167">
    <property type="entry name" value="SANT"/>
    <property type="match status" value="1"/>
</dbReference>
<dbReference type="Gene3D" id="3.30.710.10">
    <property type="entry name" value="Potassium Channel Kv1.1, Chain A"/>
    <property type="match status" value="1"/>
</dbReference>
<dbReference type="SUPFAM" id="SSF54695">
    <property type="entry name" value="POZ domain"/>
    <property type="match status" value="1"/>
</dbReference>
<reference evidence="3 4" key="1">
    <citation type="journal article" date="2023" name="Sci. Data">
        <title>Genome assembly of the Korean intertidal mud-creeper Batillaria attramentaria.</title>
        <authorList>
            <person name="Patra A.K."/>
            <person name="Ho P.T."/>
            <person name="Jun S."/>
            <person name="Lee S.J."/>
            <person name="Kim Y."/>
            <person name="Won Y.J."/>
        </authorList>
    </citation>
    <scope>NUCLEOTIDE SEQUENCE [LARGE SCALE GENOMIC DNA]</scope>
    <source>
        <strain evidence="3">Wonlab-2016</strain>
    </source>
</reference>
<evidence type="ECO:0000256" key="1">
    <source>
        <dbReference type="SAM" id="MobiDB-lite"/>
    </source>
</evidence>
<feature type="region of interest" description="Disordered" evidence="1">
    <location>
        <begin position="83"/>
        <end position="127"/>
    </location>
</feature>
<proteinExistence type="predicted"/>
<comment type="caution">
    <text evidence="3">The sequence shown here is derived from an EMBL/GenBank/DDBJ whole genome shotgun (WGS) entry which is preliminary data.</text>
</comment>
<dbReference type="PANTHER" id="PTHR20946:SF0">
    <property type="entry name" value="SANT AND BTB DOMAIN REGULATOR OF CLASS SWITCH RECOMBINATION"/>
    <property type="match status" value="1"/>
</dbReference>
<feature type="compositionally biased region" description="Polar residues" evidence="1">
    <location>
        <begin position="84"/>
        <end position="97"/>
    </location>
</feature>
<organism evidence="3 4">
    <name type="scientific">Batillaria attramentaria</name>
    <dbReference type="NCBI Taxonomy" id="370345"/>
    <lineage>
        <taxon>Eukaryota</taxon>
        <taxon>Metazoa</taxon>
        <taxon>Spiralia</taxon>
        <taxon>Lophotrochozoa</taxon>
        <taxon>Mollusca</taxon>
        <taxon>Gastropoda</taxon>
        <taxon>Caenogastropoda</taxon>
        <taxon>Sorbeoconcha</taxon>
        <taxon>Cerithioidea</taxon>
        <taxon>Batillariidae</taxon>
        <taxon>Batillaria</taxon>
    </lineage>
</organism>
<evidence type="ECO:0000313" key="3">
    <source>
        <dbReference type="EMBL" id="KAK7476426.1"/>
    </source>
</evidence>
<evidence type="ECO:0000259" key="2">
    <source>
        <dbReference type="Pfam" id="PF11822"/>
    </source>
</evidence>
<dbReference type="InterPro" id="IPR001005">
    <property type="entry name" value="SANT/Myb"/>
</dbReference>
<accession>A0ABD0JNR1</accession>
<keyword evidence="4" id="KW-1185">Reference proteome</keyword>
<dbReference type="EMBL" id="JACVVK020000376">
    <property type="protein sequence ID" value="KAK7476426.1"/>
    <property type="molecule type" value="Genomic_DNA"/>
</dbReference>
<evidence type="ECO:0000313" key="4">
    <source>
        <dbReference type="Proteomes" id="UP001519460"/>
    </source>
</evidence>
<feature type="region of interest" description="Disordered" evidence="1">
    <location>
        <begin position="540"/>
        <end position="572"/>
    </location>
</feature>
<dbReference type="InterPro" id="IPR021777">
    <property type="entry name" value="SANBR_BTB"/>
</dbReference>
<dbReference type="PANTHER" id="PTHR20946">
    <property type="entry name" value="SANT AND BTB DOMAIN REGULATOR OF CLASS SWITCH RECOMBINATION"/>
    <property type="match status" value="1"/>
</dbReference>
<feature type="compositionally biased region" description="Basic and acidic residues" evidence="1">
    <location>
        <begin position="98"/>
        <end position="108"/>
    </location>
</feature>
<protein>
    <recommendedName>
        <fullName evidence="2">SANT and BTB domain-containing protein</fullName>
    </recommendedName>
</protein>
<dbReference type="AlphaFoldDB" id="A0ABD0JNR1"/>